<evidence type="ECO:0000313" key="2">
    <source>
        <dbReference type="Proteomes" id="UP000827872"/>
    </source>
</evidence>
<accession>A0ACB8EYH3</accession>
<organism evidence="1 2">
    <name type="scientific">Sphaerodactylus townsendi</name>
    <dbReference type="NCBI Taxonomy" id="933632"/>
    <lineage>
        <taxon>Eukaryota</taxon>
        <taxon>Metazoa</taxon>
        <taxon>Chordata</taxon>
        <taxon>Craniata</taxon>
        <taxon>Vertebrata</taxon>
        <taxon>Euteleostomi</taxon>
        <taxon>Lepidosauria</taxon>
        <taxon>Squamata</taxon>
        <taxon>Bifurcata</taxon>
        <taxon>Gekkota</taxon>
        <taxon>Sphaerodactylidae</taxon>
        <taxon>Sphaerodactylus</taxon>
    </lineage>
</organism>
<dbReference type="Proteomes" id="UP000827872">
    <property type="component" value="Linkage Group LG12"/>
</dbReference>
<comment type="caution">
    <text evidence="1">The sequence shown here is derived from an EMBL/GenBank/DDBJ whole genome shotgun (WGS) entry which is preliminary data.</text>
</comment>
<sequence length="260" mass="29708">MEETVSDKQYYAQHFDPRGYLETYYAFSPQKPAERTLTIFTLRNLHRAFISGGLKGDTLIDIGSGPTIYQYLSACESFREIIATDYTDQNREEMQRWLKKEAGAFDWSSVVKYACELEGNREKWSQKEEKVRNSIKGVLKSDVTQANPLAPVSLPPADCVLSTYCLETACKDLPTFRSALKNIGSLLKPRGHFVFAITLELTFFMIGQRQFGCLYLDQKALEQAVKESGFDIEWLETIKVNFPLSVTDIKEACFMVARKR</sequence>
<proteinExistence type="predicted"/>
<dbReference type="EMBL" id="CM037625">
    <property type="protein sequence ID" value="KAH7997880.1"/>
    <property type="molecule type" value="Genomic_DNA"/>
</dbReference>
<keyword evidence="2" id="KW-1185">Reference proteome</keyword>
<gene>
    <name evidence="1" type="ORF">K3G42_009860</name>
</gene>
<evidence type="ECO:0000313" key="1">
    <source>
        <dbReference type="EMBL" id="KAH7997880.1"/>
    </source>
</evidence>
<reference evidence="1" key="1">
    <citation type="submission" date="2021-08" db="EMBL/GenBank/DDBJ databases">
        <title>The first chromosome-level gecko genome reveals the dynamic sex chromosomes of Neotropical dwarf geckos (Sphaerodactylidae: Sphaerodactylus).</title>
        <authorList>
            <person name="Pinto B.J."/>
            <person name="Keating S.E."/>
            <person name="Gamble T."/>
        </authorList>
    </citation>
    <scope>NUCLEOTIDE SEQUENCE</scope>
    <source>
        <strain evidence="1">TG3544</strain>
    </source>
</reference>
<protein>
    <submittedName>
        <fullName evidence="1">Uncharacterized protein</fullName>
    </submittedName>
</protein>
<name>A0ACB8EYH3_9SAUR</name>